<dbReference type="Proteomes" id="UP000321197">
    <property type="component" value="Unassembled WGS sequence"/>
</dbReference>
<gene>
    <name evidence="1" type="ORF">MHY01S_13880</name>
</gene>
<protein>
    <submittedName>
        <fullName evidence="1">Uncharacterized protein</fullName>
    </submittedName>
</protein>
<dbReference type="AlphaFoldDB" id="A0A511R2X8"/>
<comment type="caution">
    <text evidence="1">The sequence shown here is derived from an EMBL/GenBank/DDBJ whole genome shotgun (WGS) entry which is preliminary data.</text>
</comment>
<evidence type="ECO:0000313" key="2">
    <source>
        <dbReference type="Proteomes" id="UP000321197"/>
    </source>
</evidence>
<accession>A0A511R2X8</accession>
<name>A0A511R2X8_9DEIN</name>
<dbReference type="EMBL" id="BJXL01000035">
    <property type="protein sequence ID" value="GEM83222.1"/>
    <property type="molecule type" value="Genomic_DNA"/>
</dbReference>
<organism evidence="1 2">
    <name type="scientific">Meiothermus hypogaeus NBRC 106114</name>
    <dbReference type="NCBI Taxonomy" id="1227553"/>
    <lineage>
        <taxon>Bacteria</taxon>
        <taxon>Thermotogati</taxon>
        <taxon>Deinococcota</taxon>
        <taxon>Deinococci</taxon>
        <taxon>Thermales</taxon>
        <taxon>Thermaceae</taxon>
        <taxon>Meiothermus</taxon>
    </lineage>
</organism>
<evidence type="ECO:0000313" key="1">
    <source>
        <dbReference type="EMBL" id="GEM83222.1"/>
    </source>
</evidence>
<reference evidence="1 2" key="1">
    <citation type="submission" date="2019-07" db="EMBL/GenBank/DDBJ databases">
        <title>Whole genome shotgun sequence of Meiothermus hypogaeus NBRC 106114.</title>
        <authorList>
            <person name="Hosoyama A."/>
            <person name="Uohara A."/>
            <person name="Ohji S."/>
            <person name="Ichikawa N."/>
        </authorList>
    </citation>
    <scope>NUCLEOTIDE SEQUENCE [LARGE SCALE GENOMIC DNA]</scope>
    <source>
        <strain evidence="1 2">NBRC 106114</strain>
    </source>
</reference>
<sequence length="77" mass="8924">MDMSRTEEYLPWAEIFVQTRRVVAVRMDAERGEYEALSENGSSYFIERLEQAQALLLVLQERAPGKTEPDTRIGYVL</sequence>
<proteinExistence type="predicted"/>